<evidence type="ECO:0000256" key="5">
    <source>
        <dbReference type="ARBA" id="ARBA00023136"/>
    </source>
</evidence>
<dbReference type="OrthoDB" id="9772446at2"/>
<feature type="transmembrane region" description="Helical" evidence="6">
    <location>
        <begin position="262"/>
        <end position="279"/>
    </location>
</feature>
<evidence type="ECO:0000256" key="1">
    <source>
        <dbReference type="ARBA" id="ARBA00004651"/>
    </source>
</evidence>
<feature type="transmembrane region" description="Helical" evidence="6">
    <location>
        <begin position="97"/>
        <end position="115"/>
    </location>
</feature>
<feature type="transmembrane region" description="Helical" evidence="6">
    <location>
        <begin position="121"/>
        <end position="140"/>
    </location>
</feature>
<evidence type="ECO:0000313" key="10">
    <source>
        <dbReference type="Proteomes" id="UP000316196"/>
    </source>
</evidence>
<keyword evidence="2" id="KW-1003">Cell membrane</keyword>
<evidence type="ECO:0000256" key="6">
    <source>
        <dbReference type="SAM" id="Phobius"/>
    </source>
</evidence>
<keyword evidence="10" id="KW-1185">Reference proteome</keyword>
<feature type="transmembrane region" description="Helical" evidence="6">
    <location>
        <begin position="335"/>
        <end position="353"/>
    </location>
</feature>
<evidence type="ECO:0000256" key="3">
    <source>
        <dbReference type="ARBA" id="ARBA00022692"/>
    </source>
</evidence>
<dbReference type="PANTHER" id="PTHR37821:SF1">
    <property type="entry name" value="AMINO ACID TRANSPORTER YUIF-RELATED"/>
    <property type="match status" value="1"/>
</dbReference>
<feature type="transmembrane region" description="Helical" evidence="6">
    <location>
        <begin position="147"/>
        <end position="171"/>
    </location>
</feature>
<proteinExistence type="predicted"/>
<protein>
    <recommendedName>
        <fullName evidence="11">Sodium:proton antiporter</fullName>
    </recommendedName>
</protein>
<organism evidence="9 10">
    <name type="scientific">Propioniferax innocua</name>
    <dbReference type="NCBI Taxonomy" id="1753"/>
    <lineage>
        <taxon>Bacteria</taxon>
        <taxon>Bacillati</taxon>
        <taxon>Actinomycetota</taxon>
        <taxon>Actinomycetes</taxon>
        <taxon>Propionibacteriales</taxon>
        <taxon>Propionibacteriaceae</taxon>
        <taxon>Propioniferax</taxon>
    </lineage>
</organism>
<dbReference type="RefSeq" id="WP_142092201.1">
    <property type="nucleotide sequence ID" value="NZ_BAAAMD010000003.1"/>
</dbReference>
<feature type="domain" description="Na+/H+ antiporter NhaC-like C-terminal" evidence="7">
    <location>
        <begin position="151"/>
        <end position="436"/>
    </location>
</feature>
<comment type="caution">
    <text evidence="9">The sequence shown here is derived from an EMBL/GenBank/DDBJ whole genome shotgun (WGS) entry which is preliminary data.</text>
</comment>
<evidence type="ECO:0000256" key="2">
    <source>
        <dbReference type="ARBA" id="ARBA00022475"/>
    </source>
</evidence>
<gene>
    <name evidence="9" type="ORF">FB460_0107</name>
</gene>
<dbReference type="Pfam" id="PF13726">
    <property type="entry name" value="Na_H_antiport_2"/>
    <property type="match status" value="1"/>
</dbReference>
<dbReference type="AlphaFoldDB" id="A0A542ZPZ5"/>
<dbReference type="PRINTS" id="PR00173">
    <property type="entry name" value="EDTRNSPORT"/>
</dbReference>
<keyword evidence="4 6" id="KW-1133">Transmembrane helix</keyword>
<dbReference type="EMBL" id="VFOR01000001">
    <property type="protein sequence ID" value="TQL62336.1"/>
    <property type="molecule type" value="Genomic_DNA"/>
</dbReference>
<reference evidence="9 10" key="1">
    <citation type="submission" date="2019-06" db="EMBL/GenBank/DDBJ databases">
        <title>Sequencing the genomes of 1000 actinobacteria strains.</title>
        <authorList>
            <person name="Klenk H.-P."/>
        </authorList>
    </citation>
    <scope>NUCLEOTIDE SEQUENCE [LARGE SCALE GENOMIC DNA]</scope>
    <source>
        <strain evidence="9 10">DSM 8251</strain>
    </source>
</reference>
<feature type="transmembrane region" description="Helical" evidence="6">
    <location>
        <begin position="191"/>
        <end position="214"/>
    </location>
</feature>
<dbReference type="Pfam" id="PF03553">
    <property type="entry name" value="Na_H_antiporter"/>
    <property type="match status" value="1"/>
</dbReference>
<dbReference type="GO" id="GO:0005886">
    <property type="term" value="C:plasma membrane"/>
    <property type="evidence" value="ECO:0007669"/>
    <property type="project" value="UniProtKB-SubCell"/>
</dbReference>
<dbReference type="InterPro" id="IPR032813">
    <property type="entry name" value="Na_H_antiport_N"/>
</dbReference>
<evidence type="ECO:0000259" key="7">
    <source>
        <dbReference type="Pfam" id="PF03553"/>
    </source>
</evidence>
<feature type="transmembrane region" description="Helical" evidence="6">
    <location>
        <begin position="51"/>
        <end position="76"/>
    </location>
</feature>
<dbReference type="PANTHER" id="PTHR37821">
    <property type="entry name" value="AMINO ACID TRANSPORTER YUIF-RELATED"/>
    <property type="match status" value="1"/>
</dbReference>
<feature type="transmembrane region" description="Helical" evidence="6">
    <location>
        <begin position="240"/>
        <end position="256"/>
    </location>
</feature>
<dbReference type="InterPro" id="IPR018461">
    <property type="entry name" value="Na/H_Antiport_NhaC-like_C"/>
</dbReference>
<evidence type="ECO:0000313" key="9">
    <source>
        <dbReference type="EMBL" id="TQL62336.1"/>
    </source>
</evidence>
<evidence type="ECO:0000259" key="8">
    <source>
        <dbReference type="Pfam" id="PF13726"/>
    </source>
</evidence>
<feature type="domain" description="Putative Na+/H+ antiporter N-terminal" evidence="8">
    <location>
        <begin position="2"/>
        <end position="86"/>
    </location>
</feature>
<comment type="subcellular location">
    <subcellularLocation>
        <location evidence="1">Cell membrane</location>
        <topology evidence="1">Multi-pass membrane protein</topology>
    </subcellularLocation>
</comment>
<sequence length="442" mass="46485">MNAVVLAVLVMLALSFARVHVVIALVVGAMVGGLAAGMGIRPALDSFTEGIANGASIALSYAMLGAFAVAIAHSGLPQAFARWVIRRAGPDVEGRRARWVVRGLLVTVLAAAVMSQNLVPIHIAFIPLLIPPLLMVFNRFRVDRRALACIMTFGLVTTYMYLPVGFGHMFLKEILLANIEQAGLSTEGINVMSAMGIPALGMVAGVLIAVFITYRRPRDYDDKPVDGQDADQPEEPIEPYRIVVAVLAIALSLTIQVVADSLMLGALVGFSVFVAARVVRWDEAERVFDKGIKMMAMIGFIMIAAQGFAQVMKDTGQIEALVDSSASLFAGSKPMAAFIMLLVGLLVTIGIGSSFSTLPIIATIFVPLCGAVGFSPLATVALIGTSGAIGDAGSPASDSTLGPTSGLNADGQHNHIRDSVIPTFLHFNLPLFAAGWAASLIL</sequence>
<keyword evidence="3 6" id="KW-0812">Transmembrane</keyword>
<feature type="transmembrane region" description="Helical" evidence="6">
    <location>
        <begin position="291"/>
        <end position="309"/>
    </location>
</feature>
<keyword evidence="5 6" id="KW-0472">Membrane</keyword>
<evidence type="ECO:0008006" key="11">
    <source>
        <dbReference type="Google" id="ProtNLM"/>
    </source>
</evidence>
<accession>A0A542ZPZ5</accession>
<dbReference type="Proteomes" id="UP000316196">
    <property type="component" value="Unassembled WGS sequence"/>
</dbReference>
<evidence type="ECO:0000256" key="4">
    <source>
        <dbReference type="ARBA" id="ARBA00022989"/>
    </source>
</evidence>
<feature type="transmembrane region" description="Helical" evidence="6">
    <location>
        <begin position="360"/>
        <end position="384"/>
    </location>
</feature>
<name>A0A542ZPZ5_9ACTN</name>
<dbReference type="InterPro" id="IPR052576">
    <property type="entry name" value="AA_Transporter-Related"/>
</dbReference>